<proteinExistence type="predicted"/>
<reference evidence="2 3" key="1">
    <citation type="submission" date="2016-04" db="EMBL/GenBank/DDBJ databases">
        <title>Complete genome sequence of natural rubber-degrading, novel Gram-negative bacterium, Rhizobacter gummiphilus strain NS21.</title>
        <authorList>
            <person name="Tabata M."/>
            <person name="Kasai D."/>
            <person name="Fukuda M."/>
        </authorList>
    </citation>
    <scope>NUCLEOTIDE SEQUENCE [LARGE SCALE GENOMIC DNA]</scope>
    <source>
        <strain evidence="2 3">NS21</strain>
    </source>
</reference>
<dbReference type="KEGG" id="rgu:A4W93_06885"/>
<protein>
    <submittedName>
        <fullName evidence="2">Uncharacterized protein</fullName>
    </submittedName>
</protein>
<dbReference type="EMBL" id="CP015118">
    <property type="protein sequence ID" value="ARN19660.1"/>
    <property type="molecule type" value="Genomic_DNA"/>
</dbReference>
<evidence type="ECO:0000256" key="1">
    <source>
        <dbReference type="SAM" id="MobiDB-lite"/>
    </source>
</evidence>
<name>A0A1W6L653_9BURK</name>
<dbReference type="Proteomes" id="UP000193427">
    <property type="component" value="Chromosome"/>
</dbReference>
<accession>A0A1W6L653</accession>
<evidence type="ECO:0000313" key="2">
    <source>
        <dbReference type="EMBL" id="ARN19660.1"/>
    </source>
</evidence>
<dbReference type="AlphaFoldDB" id="A0A1W6L653"/>
<gene>
    <name evidence="2" type="ORF">A4W93_06885</name>
</gene>
<organism evidence="2 3">
    <name type="scientific">Piscinibacter gummiphilus</name>
    <dbReference type="NCBI Taxonomy" id="946333"/>
    <lineage>
        <taxon>Bacteria</taxon>
        <taxon>Pseudomonadati</taxon>
        <taxon>Pseudomonadota</taxon>
        <taxon>Betaproteobacteria</taxon>
        <taxon>Burkholderiales</taxon>
        <taxon>Sphaerotilaceae</taxon>
        <taxon>Piscinibacter</taxon>
    </lineage>
</organism>
<keyword evidence="3" id="KW-1185">Reference proteome</keyword>
<feature type="region of interest" description="Disordered" evidence="1">
    <location>
        <begin position="244"/>
        <end position="266"/>
    </location>
</feature>
<sequence length="266" mass="29375">MSRESYLKWRKAGVEKLGKACVCVLFADDYARTTAAQRYLSVGHVGVPARVGDLQDKDKPFWSVALVFTSAGPWMTTARARAVESAFIEWAREACRYEVANRTMADVSEPDELVEAYLAPIRTLLEFAGIDVFQFNREALFTLSRGARFGKLDKAGARVLSAVSKTIEVYADSRLGVNKFPETLEKVQALVDAGDATFDDEAGVVTFTRPTRITASGAFDTLFGTFPKDWSNCSRRSLQDVFDEHRPARPVTEAPVETSEATPEPA</sequence>
<evidence type="ECO:0000313" key="3">
    <source>
        <dbReference type="Proteomes" id="UP000193427"/>
    </source>
</evidence>